<evidence type="ECO:0000313" key="13">
    <source>
        <dbReference type="Proteomes" id="UP001152759"/>
    </source>
</evidence>
<dbReference type="InterPro" id="IPR052192">
    <property type="entry name" value="Insect_Ionotropic_Sensory_Rcpt"/>
</dbReference>
<evidence type="ECO:0000259" key="11">
    <source>
        <dbReference type="Pfam" id="PF00060"/>
    </source>
</evidence>
<evidence type="ECO:0000256" key="8">
    <source>
        <dbReference type="ARBA" id="ARBA00023180"/>
    </source>
</evidence>
<keyword evidence="10" id="KW-0732">Signal</keyword>
<evidence type="ECO:0000256" key="10">
    <source>
        <dbReference type="SAM" id="SignalP"/>
    </source>
</evidence>
<keyword evidence="3" id="KW-1003">Cell membrane</keyword>
<organism evidence="12 13">
    <name type="scientific">Bemisia tabaci</name>
    <name type="common">Sweetpotato whitefly</name>
    <name type="synonym">Aleurodes tabaci</name>
    <dbReference type="NCBI Taxonomy" id="7038"/>
    <lineage>
        <taxon>Eukaryota</taxon>
        <taxon>Metazoa</taxon>
        <taxon>Ecdysozoa</taxon>
        <taxon>Arthropoda</taxon>
        <taxon>Hexapoda</taxon>
        <taxon>Insecta</taxon>
        <taxon>Pterygota</taxon>
        <taxon>Neoptera</taxon>
        <taxon>Paraneoptera</taxon>
        <taxon>Hemiptera</taxon>
        <taxon>Sternorrhyncha</taxon>
        <taxon>Aleyrodoidea</taxon>
        <taxon>Aleyrodidae</taxon>
        <taxon>Aleyrodinae</taxon>
        <taxon>Bemisia</taxon>
    </lineage>
</organism>
<evidence type="ECO:0000256" key="3">
    <source>
        <dbReference type="ARBA" id="ARBA00022475"/>
    </source>
</evidence>
<feature type="chain" id="PRO_5040393335" description="Ionotropic glutamate receptor C-terminal domain-containing protein" evidence="10">
    <location>
        <begin position="25"/>
        <end position="760"/>
    </location>
</feature>
<dbReference type="Proteomes" id="UP001152759">
    <property type="component" value="Chromosome 10"/>
</dbReference>
<evidence type="ECO:0000313" key="12">
    <source>
        <dbReference type="EMBL" id="CAH0382853.1"/>
    </source>
</evidence>
<evidence type="ECO:0000256" key="6">
    <source>
        <dbReference type="ARBA" id="ARBA00023136"/>
    </source>
</evidence>
<name>A0A9P0EX43_BEMTA</name>
<dbReference type="GO" id="GO:0050906">
    <property type="term" value="P:detection of stimulus involved in sensory perception"/>
    <property type="evidence" value="ECO:0007669"/>
    <property type="project" value="UniProtKB-ARBA"/>
</dbReference>
<keyword evidence="6 9" id="KW-0472">Membrane</keyword>
<keyword evidence="7" id="KW-0675">Receptor</keyword>
<feature type="transmembrane region" description="Helical" evidence="9">
    <location>
        <begin position="477"/>
        <end position="495"/>
    </location>
</feature>
<sequence>MESSEKLKLLLFVFIVWDAGKNKAFEIPLAVDVEHMVSPALCVCKMVIDVSNQHSFYVLRLNNDFPVHHFIKRLHDTSISTIHITRNSFLANSVVGYQQKNVFIYLEYYDQMVSFILDCIPRSAHNFDWNSKNSTNDVIPYGELSHHCDVGHLQTTEGIEMDISCDFGLKISSSEITGETAIAYSASMFMAGLTTSNIWNSDNYVIFMLPKFSQRHNYTALKDEEIVKRHLLMYFKFFWRFFKGLRTIICAEFSCFQYHPFIGLILPVDTKNGNILKFHPRDLRGGHLNIGILQKPEIFFYDESPIFWSRNIMYLVLDHLQDDLQCNIDTILFWADIYGTDADSHYETAQSDNLDMLIFPDCISPDETDFTKFDFSGTAQSCSHCFATPRSSFVPQYLLPFKSFSVSVWSAIIATVLTLYVTLYAFYYTQWALFERFYSEEVRLDFQNTSVSFILYSYFIVGCPSRLSLGRTITGKIFFVIISVFVLIIVTLFQSELTSLLSTSLRYPDIDTLEDLSNSDLPIQTRDLNTSIGLVQESEFFDALQHKFTDSYYSYEDVWLDCIEDAQLPYRSHETGKLIDFEGKNESVHSLLRRIYEVKANAQSIMESSAFELIAPTLSQKFQGNFQLKGYASEKMIDFHLVKECVLTYTMTFRFLKNSYLSDLFSNKIQAFIEAGLDKKPISFIPMKFSDIETIFDEEDKEAEAFTMRNLQPAFLSLVIGCILSFIIFAMELVVDINRTSSSKVIRLAEKLIRPPSLWA</sequence>
<feature type="signal peptide" evidence="10">
    <location>
        <begin position="1"/>
        <end position="24"/>
    </location>
</feature>
<evidence type="ECO:0000256" key="9">
    <source>
        <dbReference type="SAM" id="Phobius"/>
    </source>
</evidence>
<dbReference type="Gene3D" id="1.10.287.70">
    <property type="match status" value="1"/>
</dbReference>
<evidence type="ECO:0000256" key="2">
    <source>
        <dbReference type="ARBA" id="ARBA00008685"/>
    </source>
</evidence>
<reference evidence="12" key="1">
    <citation type="submission" date="2021-12" db="EMBL/GenBank/DDBJ databases">
        <authorList>
            <person name="King R."/>
        </authorList>
    </citation>
    <scope>NUCLEOTIDE SEQUENCE</scope>
</reference>
<accession>A0A9P0EX43</accession>
<proteinExistence type="inferred from homology"/>
<feature type="transmembrane region" description="Helical" evidence="9">
    <location>
        <begin position="714"/>
        <end position="735"/>
    </location>
</feature>
<evidence type="ECO:0000256" key="4">
    <source>
        <dbReference type="ARBA" id="ARBA00022692"/>
    </source>
</evidence>
<dbReference type="PANTHER" id="PTHR42643:SF38">
    <property type="entry name" value="IONOTROPIC RECEPTOR 100A"/>
    <property type="match status" value="1"/>
</dbReference>
<keyword evidence="5 9" id="KW-1133">Transmembrane helix</keyword>
<dbReference type="InterPro" id="IPR001320">
    <property type="entry name" value="Iontro_rcpt_C"/>
</dbReference>
<evidence type="ECO:0000256" key="7">
    <source>
        <dbReference type="ARBA" id="ARBA00023170"/>
    </source>
</evidence>
<dbReference type="GO" id="GO:0015276">
    <property type="term" value="F:ligand-gated monoatomic ion channel activity"/>
    <property type="evidence" value="ECO:0007669"/>
    <property type="project" value="InterPro"/>
</dbReference>
<feature type="transmembrane region" description="Helical" evidence="9">
    <location>
        <begin position="406"/>
        <end position="426"/>
    </location>
</feature>
<evidence type="ECO:0000256" key="5">
    <source>
        <dbReference type="ARBA" id="ARBA00022989"/>
    </source>
</evidence>
<dbReference type="GO" id="GO:0005886">
    <property type="term" value="C:plasma membrane"/>
    <property type="evidence" value="ECO:0007669"/>
    <property type="project" value="UniProtKB-SubCell"/>
</dbReference>
<keyword evidence="4 9" id="KW-0812">Transmembrane</keyword>
<keyword evidence="8" id="KW-0325">Glycoprotein</keyword>
<comment type="similarity">
    <text evidence="2">Belongs to the glutamate-gated ion channel (TC 1.A.10.1) family.</text>
</comment>
<dbReference type="EMBL" id="OU963871">
    <property type="protein sequence ID" value="CAH0382853.1"/>
    <property type="molecule type" value="Genomic_DNA"/>
</dbReference>
<feature type="domain" description="Ionotropic glutamate receptor C-terminal" evidence="11">
    <location>
        <begin position="405"/>
        <end position="722"/>
    </location>
</feature>
<evidence type="ECO:0000256" key="1">
    <source>
        <dbReference type="ARBA" id="ARBA00004651"/>
    </source>
</evidence>
<gene>
    <name evidence="12" type="ORF">BEMITA_LOCUS2351</name>
</gene>
<dbReference type="Pfam" id="PF00060">
    <property type="entry name" value="Lig_chan"/>
    <property type="match status" value="1"/>
</dbReference>
<keyword evidence="13" id="KW-1185">Reference proteome</keyword>
<comment type="subcellular location">
    <subcellularLocation>
        <location evidence="1">Cell membrane</location>
        <topology evidence="1">Multi-pass membrane protein</topology>
    </subcellularLocation>
</comment>
<dbReference type="AlphaFoldDB" id="A0A9P0EX43"/>
<dbReference type="PANTHER" id="PTHR42643">
    <property type="entry name" value="IONOTROPIC RECEPTOR 20A-RELATED"/>
    <property type="match status" value="1"/>
</dbReference>
<protein>
    <recommendedName>
        <fullName evidence="11">Ionotropic glutamate receptor C-terminal domain-containing protein</fullName>
    </recommendedName>
</protein>